<evidence type="ECO:0000256" key="1">
    <source>
        <dbReference type="SAM" id="MobiDB-lite"/>
    </source>
</evidence>
<accession>A0AAD6IRQ6</accession>
<evidence type="ECO:0000313" key="3">
    <source>
        <dbReference type="Proteomes" id="UP001221413"/>
    </source>
</evidence>
<dbReference type="Proteomes" id="UP001221413">
    <property type="component" value="Unassembled WGS sequence"/>
</dbReference>
<dbReference type="EMBL" id="JAQGDS010000011">
    <property type="protein sequence ID" value="KAJ6257248.1"/>
    <property type="molecule type" value="Genomic_DNA"/>
</dbReference>
<evidence type="ECO:0000313" key="2">
    <source>
        <dbReference type="EMBL" id="KAJ6257248.1"/>
    </source>
</evidence>
<feature type="compositionally biased region" description="Low complexity" evidence="1">
    <location>
        <begin position="117"/>
        <end position="130"/>
    </location>
</feature>
<feature type="region of interest" description="Disordered" evidence="1">
    <location>
        <begin position="74"/>
        <end position="142"/>
    </location>
</feature>
<keyword evidence="3" id="KW-1185">Reference proteome</keyword>
<feature type="compositionally biased region" description="Low complexity" evidence="1">
    <location>
        <begin position="11"/>
        <end position="22"/>
    </location>
</feature>
<organism evidence="2 3">
    <name type="scientific">Drechslerella dactyloides</name>
    <name type="common">Nematode-trapping fungus</name>
    <name type="synonym">Arthrobotrys dactyloides</name>
    <dbReference type="NCBI Taxonomy" id="74499"/>
    <lineage>
        <taxon>Eukaryota</taxon>
        <taxon>Fungi</taxon>
        <taxon>Dikarya</taxon>
        <taxon>Ascomycota</taxon>
        <taxon>Pezizomycotina</taxon>
        <taxon>Orbiliomycetes</taxon>
        <taxon>Orbiliales</taxon>
        <taxon>Orbiliaceae</taxon>
        <taxon>Drechslerella</taxon>
    </lineage>
</organism>
<sequence length="142" mass="15028">MASTPAPSYLSRSNSAIRAASSTPQPNGVPPAPAADAAAAATIVKPWKFPQGISTNYAIRVKNYQTSLVVPAVQASTSTLPPRSARRGQTAINYAEDDDDEFEGRESRTRSGQASAPIVPEEVTEPVNVPGKFPHKSTPARR</sequence>
<reference evidence="2" key="1">
    <citation type="submission" date="2023-01" db="EMBL/GenBank/DDBJ databases">
        <title>The chitinases involved in constricting ring structure development in the nematode-trapping fungus Drechslerella dactyloides.</title>
        <authorList>
            <person name="Wang R."/>
            <person name="Zhang L."/>
            <person name="Tang P."/>
            <person name="Li S."/>
            <person name="Liang L."/>
        </authorList>
    </citation>
    <scope>NUCLEOTIDE SEQUENCE</scope>
    <source>
        <strain evidence="2">YMF1.00031</strain>
    </source>
</reference>
<dbReference type="AlphaFoldDB" id="A0AAD6IRQ6"/>
<feature type="compositionally biased region" description="Basic residues" evidence="1">
    <location>
        <begin position="133"/>
        <end position="142"/>
    </location>
</feature>
<comment type="caution">
    <text evidence="2">The sequence shown here is derived from an EMBL/GenBank/DDBJ whole genome shotgun (WGS) entry which is preliminary data.</text>
</comment>
<protein>
    <submittedName>
        <fullName evidence="2">Uncharacterized protein</fullName>
    </submittedName>
</protein>
<feature type="region of interest" description="Disordered" evidence="1">
    <location>
        <begin position="1"/>
        <end position="37"/>
    </location>
</feature>
<gene>
    <name evidence="2" type="ORF">Dda_8137</name>
</gene>
<proteinExistence type="predicted"/>
<name>A0AAD6IRQ6_DREDA</name>